<sequence>MTVMPMTGKHRATLISLLLFSVCCGAAEHSTDVSVRARLADASVAGETGRAASLLLRARLASRWNRQWSSLVEIDHVSSTWRSDHSDGRRLNGKPLIPDVPGTEVNQLALRYRGAETEVTLGRQRLEWDEQRFLGSDSFWQQDQTFDALALERRLLMSSRWQYLYIGRAHRIFGRGRDQSEHDYPPYPETDEPPGYYPDDYSLAGEHRHDSHLTRLELNEWDYTQLVLYGLAVDNRDQPSMSNDTLGARYRFSYQAHPLRYRLLLEVAGQERPELPGRPQPHYYLAELAVGFQSWEWLGRHEVLGSDQGYGFTTPIGSTYLFQGFAGVFAITPDDGLKDSSLRLNWRAHPWEVSVRHHWFSAQTDGRDYGREWNIEVQLKPARPHEVALRYADFQGSSPYLPNQRWAYLDYRYNF</sequence>
<dbReference type="AlphaFoldDB" id="A0A3N1P1N6"/>
<feature type="chain" id="PRO_5018049398" description="Alginate export protein" evidence="1">
    <location>
        <begin position="27"/>
        <end position="415"/>
    </location>
</feature>
<keyword evidence="3" id="KW-1185">Reference proteome</keyword>
<evidence type="ECO:0000256" key="1">
    <source>
        <dbReference type="SAM" id="SignalP"/>
    </source>
</evidence>
<dbReference type="InterPro" id="IPR023614">
    <property type="entry name" value="Porin_dom_sf"/>
</dbReference>
<proteinExistence type="predicted"/>
<keyword evidence="1" id="KW-0732">Signal</keyword>
<reference evidence="2 3" key="1">
    <citation type="submission" date="2018-11" db="EMBL/GenBank/DDBJ databases">
        <title>Genomic Encyclopedia of Type Strains, Phase IV (KMG-IV): sequencing the most valuable type-strain genomes for metagenomic binning, comparative biology and taxonomic classification.</title>
        <authorList>
            <person name="Goeker M."/>
        </authorList>
    </citation>
    <scope>NUCLEOTIDE SEQUENCE [LARGE SCALE GENOMIC DNA]</scope>
    <source>
        <strain evidence="2 3">DSM 16974</strain>
    </source>
</reference>
<dbReference type="Gene3D" id="2.40.160.10">
    <property type="entry name" value="Porin"/>
    <property type="match status" value="1"/>
</dbReference>
<accession>A0A3N1P1N6</accession>
<organism evidence="2 3">
    <name type="scientific">Marinimicrobium koreense</name>
    <dbReference type="NCBI Taxonomy" id="306545"/>
    <lineage>
        <taxon>Bacteria</taxon>
        <taxon>Pseudomonadati</taxon>
        <taxon>Pseudomonadota</taxon>
        <taxon>Gammaproteobacteria</taxon>
        <taxon>Cellvibrionales</taxon>
        <taxon>Cellvibrionaceae</taxon>
        <taxon>Marinimicrobium</taxon>
    </lineage>
</organism>
<dbReference type="EMBL" id="RJUK01000001">
    <property type="protein sequence ID" value="ROQ21498.1"/>
    <property type="molecule type" value="Genomic_DNA"/>
</dbReference>
<protein>
    <recommendedName>
        <fullName evidence="4">Alginate export protein</fullName>
    </recommendedName>
</protein>
<evidence type="ECO:0000313" key="2">
    <source>
        <dbReference type="EMBL" id="ROQ21498.1"/>
    </source>
</evidence>
<dbReference type="Proteomes" id="UP000273643">
    <property type="component" value="Unassembled WGS sequence"/>
</dbReference>
<gene>
    <name evidence="2" type="ORF">EDC38_2122</name>
</gene>
<evidence type="ECO:0008006" key="4">
    <source>
        <dbReference type="Google" id="ProtNLM"/>
    </source>
</evidence>
<feature type="signal peptide" evidence="1">
    <location>
        <begin position="1"/>
        <end position="26"/>
    </location>
</feature>
<evidence type="ECO:0000313" key="3">
    <source>
        <dbReference type="Proteomes" id="UP000273643"/>
    </source>
</evidence>
<name>A0A3N1P1N6_9GAMM</name>
<comment type="caution">
    <text evidence="2">The sequence shown here is derived from an EMBL/GenBank/DDBJ whole genome shotgun (WGS) entry which is preliminary data.</text>
</comment>